<keyword evidence="11" id="KW-1185">Reference proteome</keyword>
<comment type="catalytic activity">
    <reaction evidence="9">
        <text>5,6-dimethylbenzimidazole + nicotinate beta-D-ribonucleotide = alpha-ribazole 5'-phosphate + nicotinate + H(+)</text>
        <dbReference type="Rhea" id="RHEA:11196"/>
        <dbReference type="ChEBI" id="CHEBI:15378"/>
        <dbReference type="ChEBI" id="CHEBI:15890"/>
        <dbReference type="ChEBI" id="CHEBI:32544"/>
        <dbReference type="ChEBI" id="CHEBI:57502"/>
        <dbReference type="ChEBI" id="CHEBI:57918"/>
        <dbReference type="EC" id="2.4.2.21"/>
    </reaction>
</comment>
<dbReference type="FunFam" id="3.40.50.10210:FF:000001">
    <property type="entry name" value="Nicotinate-nucleotide--dimethylbenzimidazole phosphoribosyltransferase"/>
    <property type="match status" value="1"/>
</dbReference>
<evidence type="ECO:0000256" key="8">
    <source>
        <dbReference type="ARBA" id="ARBA00030686"/>
    </source>
</evidence>
<dbReference type="NCBIfam" id="NF000996">
    <property type="entry name" value="PRK00105.1"/>
    <property type="match status" value="1"/>
</dbReference>
<comment type="similarity">
    <text evidence="2">Belongs to the CobT family.</text>
</comment>
<dbReference type="HAMAP" id="MF_00230">
    <property type="entry name" value="CobT"/>
    <property type="match status" value="1"/>
</dbReference>
<dbReference type="Gene3D" id="3.40.50.300">
    <property type="entry name" value="P-loop containing nucleotide triphosphate hydrolases"/>
    <property type="match status" value="1"/>
</dbReference>
<dbReference type="GO" id="GO:0043752">
    <property type="term" value="F:adenosylcobinamide kinase activity"/>
    <property type="evidence" value="ECO:0007669"/>
    <property type="project" value="InterPro"/>
</dbReference>
<dbReference type="Proteomes" id="UP000728032">
    <property type="component" value="Unassembled WGS sequence"/>
</dbReference>
<dbReference type="PANTHER" id="PTHR43463">
    <property type="entry name" value="NICOTINATE-NUCLEOTIDE--DIMETHYLBENZIMIDAZOLE PHOSPHORIBOSYLTRANSFERASE"/>
    <property type="match status" value="1"/>
</dbReference>
<evidence type="ECO:0000256" key="5">
    <source>
        <dbReference type="ARBA" id="ARBA00022573"/>
    </source>
</evidence>
<evidence type="ECO:0000256" key="9">
    <source>
        <dbReference type="ARBA" id="ARBA00047340"/>
    </source>
</evidence>
<keyword evidence="6" id="KW-0328">Glycosyltransferase</keyword>
<dbReference type="EMBL" id="CAJPVJ010000003">
    <property type="protein sequence ID" value="CAG2156694.1"/>
    <property type="molecule type" value="Genomic_DNA"/>
</dbReference>
<evidence type="ECO:0000256" key="7">
    <source>
        <dbReference type="ARBA" id="ARBA00022679"/>
    </source>
</evidence>
<dbReference type="InterPro" id="IPR003203">
    <property type="entry name" value="CobU/CobP"/>
</dbReference>
<dbReference type="OrthoDB" id="2138860at2759"/>
<dbReference type="UniPathway" id="UPA00061">
    <property type="reaction ID" value="UER00516"/>
</dbReference>
<protein>
    <recommendedName>
        <fullName evidence="4">Nicotinate-nucleotide--dimethylbenzimidazole phosphoribosyltransferase</fullName>
        <ecNumber evidence="3">2.4.2.21</ecNumber>
    </recommendedName>
    <alternativeName>
        <fullName evidence="8">N(1)-alpha-phosphoribosyltransferase</fullName>
    </alternativeName>
</protein>
<dbReference type="Gene3D" id="1.10.1610.10">
    <property type="match status" value="1"/>
</dbReference>
<dbReference type="NCBIfam" id="NF004469">
    <property type="entry name" value="PRK05800.1"/>
    <property type="match status" value="1"/>
</dbReference>
<name>A0A7R9L9B9_9ACAR</name>
<dbReference type="PANTHER" id="PTHR43463:SF1">
    <property type="entry name" value="NICOTINATE-NUCLEOTIDE--DIMETHYLBENZIMIDAZOLE PHOSPHORIBOSYLTRANSFERASE"/>
    <property type="match status" value="1"/>
</dbReference>
<evidence type="ECO:0000313" key="11">
    <source>
        <dbReference type="Proteomes" id="UP000728032"/>
    </source>
</evidence>
<dbReference type="GO" id="GO:0000166">
    <property type="term" value="F:nucleotide binding"/>
    <property type="evidence" value="ECO:0007669"/>
    <property type="project" value="InterPro"/>
</dbReference>
<dbReference type="EC" id="2.4.2.21" evidence="3"/>
<dbReference type="GO" id="GO:0008939">
    <property type="term" value="F:nicotinate-nucleotide-dimethylbenzimidazole phosphoribosyltransferase activity"/>
    <property type="evidence" value="ECO:0007669"/>
    <property type="project" value="UniProtKB-EC"/>
</dbReference>
<accession>A0A7R9L9B9</accession>
<dbReference type="Gene3D" id="3.40.50.10210">
    <property type="match status" value="1"/>
</dbReference>
<dbReference type="NCBIfam" id="TIGR03160">
    <property type="entry name" value="cobT_DBIPRT"/>
    <property type="match status" value="1"/>
</dbReference>
<dbReference type="CDD" id="cd00544">
    <property type="entry name" value="CobU"/>
    <property type="match status" value="1"/>
</dbReference>
<keyword evidence="7" id="KW-0808">Transferase</keyword>
<evidence type="ECO:0000313" key="10">
    <source>
        <dbReference type="EMBL" id="CAD7636358.1"/>
    </source>
</evidence>
<organism evidence="10">
    <name type="scientific">Oppiella nova</name>
    <dbReference type="NCBI Taxonomy" id="334625"/>
    <lineage>
        <taxon>Eukaryota</taxon>
        <taxon>Metazoa</taxon>
        <taxon>Ecdysozoa</taxon>
        <taxon>Arthropoda</taxon>
        <taxon>Chelicerata</taxon>
        <taxon>Arachnida</taxon>
        <taxon>Acari</taxon>
        <taxon>Acariformes</taxon>
        <taxon>Sarcoptiformes</taxon>
        <taxon>Oribatida</taxon>
        <taxon>Brachypylina</taxon>
        <taxon>Oppioidea</taxon>
        <taxon>Oppiidae</taxon>
        <taxon>Oppiella</taxon>
    </lineage>
</organism>
<evidence type="ECO:0000256" key="6">
    <source>
        <dbReference type="ARBA" id="ARBA00022676"/>
    </source>
</evidence>
<dbReference type="InterPro" id="IPR023195">
    <property type="entry name" value="Nict_dMeBzImd_PRibTrfase_N"/>
</dbReference>
<evidence type="ECO:0000256" key="4">
    <source>
        <dbReference type="ARBA" id="ARBA00015486"/>
    </source>
</evidence>
<evidence type="ECO:0000256" key="3">
    <source>
        <dbReference type="ARBA" id="ARBA00011991"/>
    </source>
</evidence>
<dbReference type="AlphaFoldDB" id="A0A7R9L9B9"/>
<comment type="pathway">
    <text evidence="1">Nucleoside biosynthesis; alpha-ribazole biosynthesis; alpha-ribazole from 5,6-dimethylbenzimidazole: step 1/2.</text>
</comment>
<dbReference type="Pfam" id="PF02283">
    <property type="entry name" value="CobU"/>
    <property type="match status" value="1"/>
</dbReference>
<dbReference type="InterPro" id="IPR003200">
    <property type="entry name" value="Nict_dMeBzImd_PRibTrfase"/>
</dbReference>
<gene>
    <name evidence="10" type="ORF">ONB1V03_LOCUS134</name>
</gene>
<proteinExistence type="inferred from homology"/>
<dbReference type="InterPro" id="IPR027417">
    <property type="entry name" value="P-loop_NTPase"/>
</dbReference>
<dbReference type="SUPFAM" id="SSF52733">
    <property type="entry name" value="Nicotinate mononucleotide:5,6-dimethylbenzimidazole phosphoribosyltransferase (CobT)"/>
    <property type="match status" value="1"/>
</dbReference>
<evidence type="ECO:0000256" key="1">
    <source>
        <dbReference type="ARBA" id="ARBA00005049"/>
    </source>
</evidence>
<sequence>MLQLILGGARSGKSKLAEQIAKDSNLEVIYIATAQAWDDEMRQRISHHQTQRLDGWRLIEEPLYLADCLKQIDQEKQVILVDCLTLWISNLLMHENSNLQCIECEKLLKILPTLKSKIVLVSNETGLGVIPMGEITRKFVDESGRLHQLLGQIADKVVFCVAGFPIWRATMNWWLEACKVPNAETKQQAEERQLQLTKPTGSLSVLENVAVQLAALQSNSKPNVDKPWITIFAGDHGVMAENISAYPQAVTRQMLQNFATGGACISVIAKEYAATLQVIDCGTVGEAYQYQGVERHSIAQGTANFAQQVAMTEQQCQQAMALGRESVEKAIAQGASIYIAGEMGIGNTCSASAIACFLLNEPAEQLTGVGTGIRADQLIHKKNIIQHSLELHKNYVENDAFKALCAVGGLEIAAMTGAYIRCAQLGMPVIVDGFISSVAALVAVRLNPEVRQWMLFGHQSAEYGHQRLLQELNADPLLKLNLRLGEGSGAGAALGVIKLACSLHNNMATFAEAAVIGEKV</sequence>
<reference evidence="10" key="1">
    <citation type="submission" date="2020-11" db="EMBL/GenBank/DDBJ databases">
        <authorList>
            <person name="Tran Van P."/>
        </authorList>
    </citation>
    <scope>NUCLEOTIDE SEQUENCE</scope>
</reference>
<dbReference type="SUPFAM" id="SSF52540">
    <property type="entry name" value="P-loop containing nucleoside triphosphate hydrolases"/>
    <property type="match status" value="1"/>
</dbReference>
<dbReference type="InterPro" id="IPR036087">
    <property type="entry name" value="Nict_dMeBzImd_PRibTrfase_sf"/>
</dbReference>
<dbReference type="InterPro" id="IPR017846">
    <property type="entry name" value="Nict_dMeBzImd_PRibTrfase_bact"/>
</dbReference>
<dbReference type="Pfam" id="PF02277">
    <property type="entry name" value="DBI_PRT"/>
    <property type="match status" value="1"/>
</dbReference>
<evidence type="ECO:0000256" key="2">
    <source>
        <dbReference type="ARBA" id="ARBA00007110"/>
    </source>
</evidence>
<dbReference type="CDD" id="cd02439">
    <property type="entry name" value="DMB-PRT_CobT"/>
    <property type="match status" value="1"/>
</dbReference>
<keyword evidence="5" id="KW-0169">Cobalamin biosynthesis</keyword>
<dbReference type="EMBL" id="OC914828">
    <property type="protein sequence ID" value="CAD7636358.1"/>
    <property type="molecule type" value="Genomic_DNA"/>
</dbReference>